<dbReference type="Proteomes" id="UP000007319">
    <property type="component" value="Plasmid AZOBR_p1"/>
</dbReference>
<evidence type="ECO:0000256" key="4">
    <source>
        <dbReference type="ARBA" id="ARBA00023172"/>
    </source>
</evidence>
<dbReference type="Gene3D" id="1.10.443.10">
    <property type="entry name" value="Intergrase catalytic core"/>
    <property type="match status" value="1"/>
</dbReference>
<keyword evidence="3" id="KW-0238">DNA-binding</keyword>
<dbReference type="Pfam" id="PF00589">
    <property type="entry name" value="Phage_integrase"/>
    <property type="match status" value="1"/>
</dbReference>
<keyword evidence="7" id="KW-1185">Reference proteome</keyword>
<sequence>MPRPVRQNDPVPRPNRLLAGGCRQEEVAGLSWKLVNRKAGTVTFLKTKTSRLRTISLDPDTLTMLTMLTALPHFLGSDAVFWHGKGARYLNVSSRFREMVRSAQRVGTPFRPFRCHDLRHGFAIRSLQNGWDIYALPKHLRHSSVRTTEIYLGYVPARAGTKTGTSITVSPR</sequence>
<proteinExistence type="inferred from homology"/>
<keyword evidence="6" id="KW-0614">Plasmid</keyword>
<dbReference type="KEGG" id="abs:AZOBR_p1130202"/>
<dbReference type="EMBL" id="HE577328">
    <property type="protein sequence ID" value="CCD00979.1"/>
    <property type="molecule type" value="Genomic_DNA"/>
</dbReference>
<accession>A0A9P1JWA7</accession>
<gene>
    <name evidence="6" type="ORF">AZOBR_p1130202</name>
</gene>
<evidence type="ECO:0000256" key="3">
    <source>
        <dbReference type="ARBA" id="ARBA00023125"/>
    </source>
</evidence>
<reference evidence="6 7" key="1">
    <citation type="journal article" date="2011" name="PLoS Genet.">
        <title>Azospirillum genomes reveal transition of bacteria from aquatic to terrestrial environments.</title>
        <authorList>
            <person name="Wisniewski-Dye F."/>
            <person name="Borziak K."/>
            <person name="Khalsa-Moyers G."/>
            <person name="Alexandre G."/>
            <person name="Sukharnikov L.O."/>
            <person name="Wuichet K."/>
            <person name="Hurst G.B."/>
            <person name="McDonald W.H."/>
            <person name="Robertson J.S."/>
            <person name="Barbe V."/>
            <person name="Calteau A."/>
            <person name="Rouy Z."/>
            <person name="Mangenot S."/>
            <person name="Prigent-Combaret C."/>
            <person name="Normand P."/>
            <person name="Boyer M."/>
            <person name="Siguier P."/>
            <person name="Dessaux Y."/>
            <person name="Elmerich C."/>
            <person name="Condemine G."/>
            <person name="Krishnen G."/>
            <person name="Kennedy I."/>
            <person name="Paterson A.H."/>
            <person name="Gonzalez V."/>
            <person name="Mavingui P."/>
            <person name="Zhulin I.B."/>
        </authorList>
    </citation>
    <scope>NUCLEOTIDE SEQUENCE [LARGE SCALE GENOMIC DNA]</scope>
    <source>
        <strain evidence="6 7">Sp245</strain>
    </source>
</reference>
<dbReference type="PANTHER" id="PTHR30349:SF41">
    <property type="entry name" value="INTEGRASE_RECOMBINASE PROTEIN MJ0367-RELATED"/>
    <property type="match status" value="1"/>
</dbReference>
<dbReference type="InterPro" id="IPR002104">
    <property type="entry name" value="Integrase_catalytic"/>
</dbReference>
<dbReference type="InterPro" id="IPR013762">
    <property type="entry name" value="Integrase-like_cat_sf"/>
</dbReference>
<evidence type="ECO:0000256" key="1">
    <source>
        <dbReference type="ARBA" id="ARBA00008857"/>
    </source>
</evidence>
<evidence type="ECO:0000313" key="6">
    <source>
        <dbReference type="EMBL" id="CCD00979.1"/>
    </source>
</evidence>
<dbReference type="GO" id="GO:0015074">
    <property type="term" value="P:DNA integration"/>
    <property type="evidence" value="ECO:0007669"/>
    <property type="project" value="UniProtKB-KW"/>
</dbReference>
<evidence type="ECO:0000313" key="7">
    <source>
        <dbReference type="Proteomes" id="UP000007319"/>
    </source>
</evidence>
<comment type="similarity">
    <text evidence="1">Belongs to the 'phage' integrase family.</text>
</comment>
<keyword evidence="2" id="KW-0229">DNA integration</keyword>
<name>A0A9P1JWA7_9PROT</name>
<dbReference type="GO" id="GO:0006310">
    <property type="term" value="P:DNA recombination"/>
    <property type="evidence" value="ECO:0007669"/>
    <property type="project" value="UniProtKB-KW"/>
</dbReference>
<dbReference type="InterPro" id="IPR011010">
    <property type="entry name" value="DNA_brk_join_enz"/>
</dbReference>
<dbReference type="PANTHER" id="PTHR30349">
    <property type="entry name" value="PHAGE INTEGRASE-RELATED"/>
    <property type="match status" value="1"/>
</dbReference>
<dbReference type="SUPFAM" id="SSF56349">
    <property type="entry name" value="DNA breaking-rejoining enzymes"/>
    <property type="match status" value="1"/>
</dbReference>
<dbReference type="PROSITE" id="PS51898">
    <property type="entry name" value="TYR_RECOMBINASE"/>
    <property type="match status" value="1"/>
</dbReference>
<feature type="domain" description="Tyr recombinase" evidence="5">
    <location>
        <begin position="1"/>
        <end position="164"/>
    </location>
</feature>
<dbReference type="RefSeq" id="WP_014198431.1">
    <property type="nucleotide sequence ID" value="NC_016594.1"/>
</dbReference>
<dbReference type="AlphaFoldDB" id="A0A9P1JWA7"/>
<dbReference type="GO" id="GO:0003677">
    <property type="term" value="F:DNA binding"/>
    <property type="evidence" value="ECO:0007669"/>
    <property type="project" value="UniProtKB-KW"/>
</dbReference>
<evidence type="ECO:0000259" key="5">
    <source>
        <dbReference type="PROSITE" id="PS51898"/>
    </source>
</evidence>
<keyword evidence="4" id="KW-0233">DNA recombination</keyword>
<dbReference type="InterPro" id="IPR050090">
    <property type="entry name" value="Tyrosine_recombinase_XerCD"/>
</dbReference>
<organism evidence="6 7">
    <name type="scientific">Azospirillum baldaniorum</name>
    <dbReference type="NCBI Taxonomy" id="1064539"/>
    <lineage>
        <taxon>Bacteria</taxon>
        <taxon>Pseudomonadati</taxon>
        <taxon>Pseudomonadota</taxon>
        <taxon>Alphaproteobacteria</taxon>
        <taxon>Rhodospirillales</taxon>
        <taxon>Azospirillaceae</taxon>
        <taxon>Azospirillum</taxon>
    </lineage>
</organism>
<geneLocation type="plasmid" evidence="6 7">
    <name>AZOBR_p1</name>
</geneLocation>
<protein>
    <recommendedName>
        <fullName evidence="5">Tyr recombinase domain-containing protein</fullName>
    </recommendedName>
</protein>
<evidence type="ECO:0000256" key="2">
    <source>
        <dbReference type="ARBA" id="ARBA00022908"/>
    </source>
</evidence>